<feature type="compositionally biased region" description="Basic and acidic residues" evidence="1">
    <location>
        <begin position="123"/>
        <end position="163"/>
    </location>
</feature>
<protein>
    <submittedName>
        <fullName evidence="2">Uncharacterized protein</fullName>
    </submittedName>
</protein>
<name>A0A8X7VRQ6_BRACI</name>
<dbReference type="AlphaFoldDB" id="A0A8X7VRQ6"/>
<comment type="caution">
    <text evidence="2">The sequence shown here is derived from an EMBL/GenBank/DDBJ whole genome shotgun (WGS) entry which is preliminary data.</text>
</comment>
<dbReference type="Proteomes" id="UP000886595">
    <property type="component" value="Unassembled WGS sequence"/>
</dbReference>
<evidence type="ECO:0000256" key="1">
    <source>
        <dbReference type="SAM" id="MobiDB-lite"/>
    </source>
</evidence>
<sequence length="169" mass="19241">MCVREKNGYEGLHEEMFPHRPDESTTHPLVLDNTGKTRNKQRLVVRQRLNHPLSEESGGIVEDEAAGGKGATKEGTEDIENKKFTAKAITIVARASDVDFVIFLLKDQYQTTQLKFKAEAKKAAESKKKLKDTKKEAPKLKRRKTVENKARLVEERKKAADLKKKSRLR</sequence>
<evidence type="ECO:0000313" key="2">
    <source>
        <dbReference type="EMBL" id="KAG2316411.1"/>
    </source>
</evidence>
<keyword evidence="3" id="KW-1185">Reference proteome</keyword>
<feature type="region of interest" description="Disordered" evidence="1">
    <location>
        <begin position="123"/>
        <end position="169"/>
    </location>
</feature>
<gene>
    <name evidence="2" type="ORF">Bca52824_019533</name>
</gene>
<proteinExistence type="predicted"/>
<evidence type="ECO:0000313" key="3">
    <source>
        <dbReference type="Proteomes" id="UP000886595"/>
    </source>
</evidence>
<organism evidence="2 3">
    <name type="scientific">Brassica carinata</name>
    <name type="common">Ethiopian mustard</name>
    <name type="synonym">Abyssinian cabbage</name>
    <dbReference type="NCBI Taxonomy" id="52824"/>
    <lineage>
        <taxon>Eukaryota</taxon>
        <taxon>Viridiplantae</taxon>
        <taxon>Streptophyta</taxon>
        <taxon>Embryophyta</taxon>
        <taxon>Tracheophyta</taxon>
        <taxon>Spermatophyta</taxon>
        <taxon>Magnoliopsida</taxon>
        <taxon>eudicotyledons</taxon>
        <taxon>Gunneridae</taxon>
        <taxon>Pentapetalae</taxon>
        <taxon>rosids</taxon>
        <taxon>malvids</taxon>
        <taxon>Brassicales</taxon>
        <taxon>Brassicaceae</taxon>
        <taxon>Brassiceae</taxon>
        <taxon>Brassica</taxon>
    </lineage>
</organism>
<reference evidence="2 3" key="1">
    <citation type="submission" date="2020-02" db="EMBL/GenBank/DDBJ databases">
        <authorList>
            <person name="Ma Q."/>
            <person name="Huang Y."/>
            <person name="Song X."/>
            <person name="Pei D."/>
        </authorList>
    </citation>
    <scope>NUCLEOTIDE SEQUENCE [LARGE SCALE GENOMIC DNA]</scope>
    <source>
        <strain evidence="2">Sxm20200214</strain>
        <tissue evidence="2">Leaf</tissue>
    </source>
</reference>
<accession>A0A8X7VRQ6</accession>
<dbReference type="EMBL" id="JAAMPC010000004">
    <property type="protein sequence ID" value="KAG2316411.1"/>
    <property type="molecule type" value="Genomic_DNA"/>
</dbReference>